<feature type="transmembrane region" description="Helical" evidence="1">
    <location>
        <begin position="103"/>
        <end position="123"/>
    </location>
</feature>
<dbReference type="AlphaFoldDB" id="A0A6N3G1L3"/>
<feature type="transmembrane region" description="Helical" evidence="1">
    <location>
        <begin position="30"/>
        <end position="47"/>
    </location>
</feature>
<organism evidence="2">
    <name type="scientific">Intestinibacter bartlettii</name>
    <dbReference type="NCBI Taxonomy" id="261299"/>
    <lineage>
        <taxon>Bacteria</taxon>
        <taxon>Bacillati</taxon>
        <taxon>Bacillota</taxon>
        <taxon>Clostridia</taxon>
        <taxon>Peptostreptococcales</taxon>
        <taxon>Peptostreptococcaceae</taxon>
        <taxon>Intestinibacter</taxon>
    </lineage>
</organism>
<feature type="transmembrane region" description="Helical" evidence="1">
    <location>
        <begin position="220"/>
        <end position="240"/>
    </location>
</feature>
<sequence>MNKKLTLPQTIIITLFCIMMILAIFNMPQLGIFSIGVSALFVVIATLSDRKGIFISIAMVILGLVLFIKPIYIFDICLNFIIPGIIIGMITKNVLNHREDNKYNPIFMGTIAFIIGLIANYLISKYLFNINILEEFTSVMKTQLSTQISAIQESVSSLASVSNITEESIIQTVLNIMPLILFSRSIMLSILTYFLAIYTLKKIRKNDLKEKLMQIKFSRFYLPGNAVLTSFILYILIMLLEILKTPLYTDLILMNLELIFYILFFIQGVSVAVFFGKKWLKSGQIIKFTMGVIAILVLGIMSISILGMIDTIFDFRRVKNCELI</sequence>
<feature type="transmembrane region" description="Helical" evidence="1">
    <location>
        <begin position="176"/>
        <end position="200"/>
    </location>
</feature>
<accession>A0A6N3G1L3</accession>
<dbReference type="EMBL" id="CACRUE010000046">
    <property type="protein sequence ID" value="VYU57643.1"/>
    <property type="molecule type" value="Genomic_DNA"/>
</dbReference>
<reference evidence="2" key="1">
    <citation type="submission" date="2019-11" db="EMBL/GenBank/DDBJ databases">
        <authorList>
            <person name="Feng L."/>
        </authorList>
    </citation>
    <scope>NUCLEOTIDE SEQUENCE</scope>
    <source>
        <strain evidence="2">IbartlettiiLFYP30</strain>
    </source>
</reference>
<dbReference type="Pfam" id="PF09991">
    <property type="entry name" value="DUF2232"/>
    <property type="match status" value="1"/>
</dbReference>
<protein>
    <recommendedName>
        <fullName evidence="3">DUF2232 domain-containing protein</fullName>
    </recommendedName>
</protein>
<name>A0A6N3G1L3_9FIRM</name>
<gene>
    <name evidence="2" type="ORF">IBLFYP30_00662</name>
</gene>
<feature type="transmembrane region" description="Helical" evidence="1">
    <location>
        <begin position="288"/>
        <end position="309"/>
    </location>
</feature>
<proteinExistence type="predicted"/>
<keyword evidence="1" id="KW-1133">Transmembrane helix</keyword>
<feature type="transmembrane region" description="Helical" evidence="1">
    <location>
        <begin position="252"/>
        <end position="276"/>
    </location>
</feature>
<keyword evidence="1" id="KW-0812">Transmembrane</keyword>
<evidence type="ECO:0008006" key="3">
    <source>
        <dbReference type="Google" id="ProtNLM"/>
    </source>
</evidence>
<keyword evidence="1" id="KW-0472">Membrane</keyword>
<dbReference type="PANTHER" id="PTHR41324:SF1">
    <property type="entry name" value="DUF2232 DOMAIN-CONTAINING PROTEIN"/>
    <property type="match status" value="1"/>
</dbReference>
<dbReference type="InterPro" id="IPR018710">
    <property type="entry name" value="DUF2232"/>
</dbReference>
<feature type="transmembrane region" description="Helical" evidence="1">
    <location>
        <begin position="53"/>
        <end position="82"/>
    </location>
</feature>
<dbReference type="PANTHER" id="PTHR41324">
    <property type="entry name" value="MEMBRANE PROTEIN-RELATED"/>
    <property type="match status" value="1"/>
</dbReference>
<evidence type="ECO:0000256" key="1">
    <source>
        <dbReference type="SAM" id="Phobius"/>
    </source>
</evidence>
<feature type="transmembrane region" description="Helical" evidence="1">
    <location>
        <begin position="6"/>
        <end position="25"/>
    </location>
</feature>
<dbReference type="RefSeq" id="WP_055089398.1">
    <property type="nucleotide sequence ID" value="NZ_CABIXZ010000008.1"/>
</dbReference>
<evidence type="ECO:0000313" key="2">
    <source>
        <dbReference type="EMBL" id="VYU57643.1"/>
    </source>
</evidence>